<sequence>MKEGKENEWIEPLMNDLRKLEEAQQAEVPRQYELMDTLAEFKRKRKKAWKRELAIFIFTALTILATYFVVSLKMPAVFLWVQVLAIITIPIIYAAEKKRRRSLNEVLDDGF</sequence>
<keyword evidence="1" id="KW-1133">Transmembrane helix</keyword>
<dbReference type="InterPro" id="IPR035238">
    <property type="entry name" value="DUF5345"/>
</dbReference>
<evidence type="ECO:0008006" key="4">
    <source>
        <dbReference type="Google" id="ProtNLM"/>
    </source>
</evidence>
<reference evidence="2" key="1">
    <citation type="submission" date="2018-12" db="EMBL/GenBank/DDBJ databases">
        <authorList>
            <person name="Sun L."/>
            <person name="Chen Z."/>
        </authorList>
    </citation>
    <scope>NUCLEOTIDE SEQUENCE [LARGE SCALE GENOMIC DNA]</scope>
    <source>
        <strain evidence="2">3-2-2</strain>
    </source>
</reference>
<proteinExistence type="predicted"/>
<name>A0A429Y4V5_9BACI</name>
<evidence type="ECO:0000256" key="1">
    <source>
        <dbReference type="SAM" id="Phobius"/>
    </source>
</evidence>
<organism evidence="2 3">
    <name type="scientific">Siminovitchia acidinfaciens</name>
    <dbReference type="NCBI Taxonomy" id="2321395"/>
    <lineage>
        <taxon>Bacteria</taxon>
        <taxon>Bacillati</taxon>
        <taxon>Bacillota</taxon>
        <taxon>Bacilli</taxon>
        <taxon>Bacillales</taxon>
        <taxon>Bacillaceae</taxon>
        <taxon>Siminovitchia</taxon>
    </lineage>
</organism>
<dbReference type="RefSeq" id="WP_126048922.1">
    <property type="nucleotide sequence ID" value="NZ_QYTV02000002.1"/>
</dbReference>
<dbReference type="Proteomes" id="UP000287156">
    <property type="component" value="Unassembled WGS sequence"/>
</dbReference>
<protein>
    <recommendedName>
        <fullName evidence="4">YxlC family protein</fullName>
    </recommendedName>
</protein>
<dbReference type="Pfam" id="PF17280">
    <property type="entry name" value="DUF5345"/>
    <property type="match status" value="1"/>
</dbReference>
<keyword evidence="3" id="KW-1185">Reference proteome</keyword>
<feature type="transmembrane region" description="Helical" evidence="1">
    <location>
        <begin position="76"/>
        <end position="95"/>
    </location>
</feature>
<gene>
    <name evidence="2" type="ORF">D4T97_006600</name>
</gene>
<keyword evidence="1" id="KW-0472">Membrane</keyword>
<accession>A0A429Y4V5</accession>
<dbReference type="OrthoDB" id="2888283at2"/>
<evidence type="ECO:0000313" key="3">
    <source>
        <dbReference type="Proteomes" id="UP000287156"/>
    </source>
</evidence>
<keyword evidence="1" id="KW-0812">Transmembrane</keyword>
<comment type="caution">
    <text evidence="2">The sequence shown here is derived from an EMBL/GenBank/DDBJ whole genome shotgun (WGS) entry which is preliminary data.</text>
</comment>
<evidence type="ECO:0000313" key="2">
    <source>
        <dbReference type="EMBL" id="RST76430.1"/>
    </source>
</evidence>
<dbReference type="EMBL" id="QYTV02000002">
    <property type="protein sequence ID" value="RST76430.1"/>
    <property type="molecule type" value="Genomic_DNA"/>
</dbReference>
<dbReference type="AlphaFoldDB" id="A0A429Y4V5"/>
<feature type="transmembrane region" description="Helical" evidence="1">
    <location>
        <begin position="53"/>
        <end position="70"/>
    </location>
</feature>